<evidence type="ECO:0000313" key="4">
    <source>
        <dbReference type="Proteomes" id="UP000032430"/>
    </source>
</evidence>
<reference evidence="4" key="1">
    <citation type="submission" date="2014-09" db="EMBL/GenBank/DDBJ databases">
        <authorList>
            <person name="Gomez-Valero L."/>
        </authorList>
    </citation>
    <scope>NUCLEOTIDE SEQUENCE [LARGE SCALE GENOMIC DNA]</scope>
    <source>
        <strain evidence="4">ATCC700992</strain>
    </source>
</reference>
<evidence type="ECO:0000256" key="1">
    <source>
        <dbReference type="ARBA" id="ARBA00009600"/>
    </source>
</evidence>
<name>A0A098G8C3_9GAMM</name>
<keyword evidence="4" id="KW-1185">Reference proteome</keyword>
<dbReference type="Gene3D" id="3.40.1740.10">
    <property type="entry name" value="VC0467-like"/>
    <property type="match status" value="1"/>
</dbReference>
<evidence type="ECO:0000313" key="3">
    <source>
        <dbReference type="EMBL" id="CEG58733.1"/>
    </source>
</evidence>
<dbReference type="HAMAP" id="MF_00758">
    <property type="entry name" value="UPF0301"/>
    <property type="match status" value="1"/>
</dbReference>
<dbReference type="Proteomes" id="UP000032430">
    <property type="component" value="Chromosome I"/>
</dbReference>
<dbReference type="EMBL" id="LN614827">
    <property type="protein sequence ID" value="CEG58733.1"/>
    <property type="molecule type" value="Genomic_DNA"/>
</dbReference>
<dbReference type="GO" id="GO:0005829">
    <property type="term" value="C:cytosol"/>
    <property type="evidence" value="ECO:0007669"/>
    <property type="project" value="TreeGrafter"/>
</dbReference>
<sequence length="235" mass="26901">MLSETHVNLAFQYKINYLFVIEFFIKSKIFSLWYIIKMSTENFERGDLMAIISSLAHHLLIAMPSLKDPNFERTVIYVCEHNEQGSVGLIINRPMQFPLSIVFEQLHIEPIRVEQNRLPLLFGGPIQPERGFVIHKQIGGWRSSLFLQDDVTVTTSNDIIRAIADDTGPKDVLVTLGYAGWTESQLEKEVMDNVWLICPYKSEILYEVPFEDRWEYAGSTLGIKMSQLSSCAGHA</sequence>
<dbReference type="AlphaFoldDB" id="A0A098G8C3"/>
<dbReference type="PANTHER" id="PTHR30327:SF1">
    <property type="entry name" value="UPF0301 PROTEIN YQGE"/>
    <property type="match status" value="1"/>
</dbReference>
<dbReference type="STRING" id="1212491.LFA_3400"/>
<evidence type="ECO:0000256" key="2">
    <source>
        <dbReference type="HAMAP-Rule" id="MF_00758"/>
    </source>
</evidence>
<dbReference type="Pfam" id="PF02622">
    <property type="entry name" value="DUF179"/>
    <property type="match status" value="1"/>
</dbReference>
<protein>
    <recommendedName>
        <fullName evidence="2">UPF0301 protein LFA_3400</fullName>
    </recommendedName>
</protein>
<dbReference type="HOGENOM" id="CLU_057596_1_0_6"/>
<proteinExistence type="inferred from homology"/>
<dbReference type="InterPro" id="IPR003774">
    <property type="entry name" value="AlgH-like"/>
</dbReference>
<dbReference type="NCBIfam" id="NF001266">
    <property type="entry name" value="PRK00228.1-1"/>
    <property type="match status" value="1"/>
</dbReference>
<dbReference type="SUPFAM" id="SSF143456">
    <property type="entry name" value="VC0467-like"/>
    <property type="match status" value="1"/>
</dbReference>
<dbReference type="PANTHER" id="PTHR30327">
    <property type="entry name" value="UNCHARACTERIZED PROTEIN YQGE"/>
    <property type="match status" value="1"/>
</dbReference>
<comment type="similarity">
    <text evidence="1 2">Belongs to the UPF0301 (AlgH) family.</text>
</comment>
<gene>
    <name evidence="3" type="ORF">LFA_3400</name>
</gene>
<accession>A0A098G8C3</accession>
<dbReference type="KEGG" id="lfa:LFA_3400"/>
<organism evidence="3 4">
    <name type="scientific">Legionella fallonii LLAP-10</name>
    <dbReference type="NCBI Taxonomy" id="1212491"/>
    <lineage>
        <taxon>Bacteria</taxon>
        <taxon>Pseudomonadati</taxon>
        <taxon>Pseudomonadota</taxon>
        <taxon>Gammaproteobacteria</taxon>
        <taxon>Legionellales</taxon>
        <taxon>Legionellaceae</taxon>
        <taxon>Legionella</taxon>
    </lineage>
</organism>